<dbReference type="Pfam" id="PF02810">
    <property type="entry name" value="SEC-C"/>
    <property type="match status" value="1"/>
</dbReference>
<dbReference type="AlphaFoldDB" id="A0A3N4VSN1"/>
<name>A0A3N4VSN1_9GAMM</name>
<organism evidence="1 2">
    <name type="scientific">Vulcaniibacterium tengchongense</name>
    <dbReference type="NCBI Taxonomy" id="1273429"/>
    <lineage>
        <taxon>Bacteria</taxon>
        <taxon>Pseudomonadati</taxon>
        <taxon>Pseudomonadota</taxon>
        <taxon>Gammaproteobacteria</taxon>
        <taxon>Lysobacterales</taxon>
        <taxon>Lysobacteraceae</taxon>
        <taxon>Vulcaniibacterium</taxon>
    </lineage>
</organism>
<accession>A0A3N4VSN1</accession>
<evidence type="ECO:0008006" key="3">
    <source>
        <dbReference type="Google" id="ProtNLM"/>
    </source>
</evidence>
<dbReference type="RefSeq" id="WP_123770242.1">
    <property type="nucleotide sequence ID" value="NZ_RKQN01000002.1"/>
</dbReference>
<dbReference type="Pfam" id="PF03695">
    <property type="entry name" value="UPF0149"/>
    <property type="match status" value="1"/>
</dbReference>
<proteinExistence type="predicted"/>
<keyword evidence="2" id="KW-1185">Reference proteome</keyword>
<evidence type="ECO:0000313" key="2">
    <source>
        <dbReference type="Proteomes" id="UP000269708"/>
    </source>
</evidence>
<dbReference type="InterPro" id="IPR011978">
    <property type="entry name" value="YgfB-like"/>
</dbReference>
<dbReference type="Proteomes" id="UP000269708">
    <property type="component" value="Unassembled WGS sequence"/>
</dbReference>
<reference evidence="1 2" key="1">
    <citation type="submission" date="2018-11" db="EMBL/GenBank/DDBJ databases">
        <title>Genomic Encyclopedia of Type Strains, Phase IV (KMG-IV): sequencing the most valuable type-strain genomes for metagenomic binning, comparative biology and taxonomic classification.</title>
        <authorList>
            <person name="Goeker M."/>
        </authorList>
    </citation>
    <scope>NUCLEOTIDE SEQUENCE [LARGE SCALE GENOMIC DNA]</scope>
    <source>
        <strain evidence="1 2">DSM 25623</strain>
    </source>
</reference>
<dbReference type="InterPro" id="IPR036255">
    <property type="entry name" value="YgfB-like_sf"/>
</dbReference>
<dbReference type="Gene3D" id="1.20.120.740">
    <property type="entry name" value="YgfB uncharacterised protein family UPF0149, PF03695"/>
    <property type="match status" value="1"/>
</dbReference>
<dbReference type="EMBL" id="RKQN01000002">
    <property type="protein sequence ID" value="RPE80087.1"/>
    <property type="molecule type" value="Genomic_DNA"/>
</dbReference>
<evidence type="ECO:0000313" key="1">
    <source>
        <dbReference type="EMBL" id="RPE80087.1"/>
    </source>
</evidence>
<dbReference type="NCBIfam" id="TIGR02292">
    <property type="entry name" value="ygfB_yecA"/>
    <property type="match status" value="1"/>
</dbReference>
<comment type="caution">
    <text evidence="1">The sequence shown here is derived from an EMBL/GenBank/DDBJ whole genome shotgun (WGS) entry which is preliminary data.</text>
</comment>
<protein>
    <recommendedName>
        <fullName evidence="3">YecA family protein</fullName>
    </recommendedName>
</protein>
<dbReference type="Gene3D" id="3.10.450.50">
    <property type="match status" value="1"/>
</dbReference>
<sequence length="235" mass="26630">MKPPAYLDDARIERLADLLERRAVPFKGFNLEALDGYLSALAVAPESLPFERWEPPVWGKPPRWNDEAERAEVEALLRGHANMAAARVRHGGDELPDHLAPLLWLPEDPEEEQDDELDVGRDWALGFFRAVELSEAAWERWLDEHEWIDEIFLRLDRLASGEVIGEDPDQPGEPIGYRERLEIVAALPDMLADLHHHRIDALTPREPIRRAEAPDRNAPCPCGSGKKYKKCCGAG</sequence>
<dbReference type="InterPro" id="IPR004027">
    <property type="entry name" value="SEC_C_motif"/>
</dbReference>
<dbReference type="SUPFAM" id="SSF101327">
    <property type="entry name" value="YgfB-like"/>
    <property type="match status" value="1"/>
</dbReference>
<dbReference type="OrthoDB" id="570299at2"/>
<gene>
    <name evidence="1" type="ORF">EDC50_1919</name>
</gene>
<dbReference type="SUPFAM" id="SSF103642">
    <property type="entry name" value="Sec-C motif"/>
    <property type="match status" value="1"/>
</dbReference>